<name>A0A450T805_9GAMM</name>
<dbReference type="EMBL" id="CAADEY010000102">
    <property type="protein sequence ID" value="VFJ62945.1"/>
    <property type="molecule type" value="Genomic_DNA"/>
</dbReference>
<gene>
    <name evidence="1" type="ORF">BECKDK2373C_GA0170839_11023</name>
</gene>
<proteinExistence type="predicted"/>
<protein>
    <submittedName>
        <fullName evidence="1">Uncharacterized protein</fullName>
    </submittedName>
</protein>
<organism evidence="1">
    <name type="scientific">Candidatus Kentrum sp. DK</name>
    <dbReference type="NCBI Taxonomy" id="2126562"/>
    <lineage>
        <taxon>Bacteria</taxon>
        <taxon>Pseudomonadati</taxon>
        <taxon>Pseudomonadota</taxon>
        <taxon>Gammaproteobacteria</taxon>
        <taxon>Candidatus Kentrum</taxon>
    </lineage>
</organism>
<evidence type="ECO:0000313" key="1">
    <source>
        <dbReference type="EMBL" id="VFJ62945.1"/>
    </source>
</evidence>
<accession>A0A450T805</accession>
<reference evidence="1" key="1">
    <citation type="submission" date="2019-02" db="EMBL/GenBank/DDBJ databases">
        <authorList>
            <person name="Gruber-Vodicka R. H."/>
            <person name="Seah K. B. B."/>
        </authorList>
    </citation>
    <scope>NUCLEOTIDE SEQUENCE</scope>
    <source>
        <strain evidence="1">BECK_DK161</strain>
    </source>
</reference>
<dbReference type="AlphaFoldDB" id="A0A450T805"/>
<sequence>MARGRIVTILSNIAPCGAKSRLGERCSRQRPFLVRHFGIRKLCFLMFLRNYPFMASRSRTLMVLRLRNNTTRMASPMADSAAATVRMKNTNTWPLMSWR</sequence>